<dbReference type="PANTHER" id="PTHR46663">
    <property type="entry name" value="DIGUANYLATE CYCLASE DGCT-RELATED"/>
    <property type="match status" value="1"/>
</dbReference>
<evidence type="ECO:0000313" key="2">
    <source>
        <dbReference type="Proteomes" id="UP000251647"/>
    </source>
</evidence>
<gene>
    <name evidence="1" type="primary">pleD_1</name>
    <name evidence="1" type="ORF">NCTC11647_00906</name>
</gene>
<dbReference type="SUPFAM" id="SSF55073">
    <property type="entry name" value="Nucleotide cyclase"/>
    <property type="match status" value="1"/>
</dbReference>
<name>A0A2T3QPN1_PHODM</name>
<dbReference type="OrthoDB" id="5623595at2"/>
<reference evidence="1 2" key="1">
    <citation type="submission" date="2018-06" db="EMBL/GenBank/DDBJ databases">
        <authorList>
            <consortium name="Pathogen Informatics"/>
            <person name="Doyle S."/>
        </authorList>
    </citation>
    <scope>NUCLEOTIDE SEQUENCE [LARGE SCALE GENOMIC DNA]</scope>
    <source>
        <strain evidence="1 2">NCTC11647</strain>
    </source>
</reference>
<dbReference type="CDD" id="cd01949">
    <property type="entry name" value="GGDEF"/>
    <property type="match status" value="1"/>
</dbReference>
<evidence type="ECO:0000313" key="1">
    <source>
        <dbReference type="EMBL" id="SPY27841.1"/>
    </source>
</evidence>
<sequence>MGHFVINFKRLLYGIITVLVFAIFISANHFKLTSENISRQQNEAIWYILELNKEYGEIIYLLQKFELNQIESQQIALQYEVLWSRYSAILSNSKINYHNNLAALLHELEHHFSFLQSVDSRITPDHIDNPTQLTRALKNDYERLQKTFSQTLQLHEGTIDKQLDEINTLQNHFQVLLVVTFLLCLIVIVLLYYESLYHHQLAMQDALTEINNRLWLNKQLASMAQKKQPFRFYLIDLDGFKKINDSLGHQVGDIVLKTVAKRLQQLEGKSCFVARMGGDEFCLISTQSDNNKYLNQQIINCISKPVQYQHGFCHIAGSVGVSDYPQQSNTIYDLLQQADFAMYEAKQKGKNNIFFATEQSSQTKNTPSTHKMEQ</sequence>
<dbReference type="InterPro" id="IPR043128">
    <property type="entry name" value="Rev_trsase/Diguanyl_cyclase"/>
</dbReference>
<dbReference type="InterPro" id="IPR029787">
    <property type="entry name" value="Nucleotide_cyclase"/>
</dbReference>
<protein>
    <submittedName>
        <fullName evidence="1">Stalked cell differentiation-controlling protein</fullName>
    </submittedName>
</protein>
<dbReference type="Proteomes" id="UP000251647">
    <property type="component" value="Unassembled WGS sequence"/>
</dbReference>
<dbReference type="NCBIfam" id="TIGR00254">
    <property type="entry name" value="GGDEF"/>
    <property type="match status" value="1"/>
</dbReference>
<organism evidence="1 2">
    <name type="scientific">Photobacterium damselae</name>
    <dbReference type="NCBI Taxonomy" id="38293"/>
    <lineage>
        <taxon>Bacteria</taxon>
        <taxon>Pseudomonadati</taxon>
        <taxon>Pseudomonadota</taxon>
        <taxon>Gammaproteobacteria</taxon>
        <taxon>Vibrionales</taxon>
        <taxon>Vibrionaceae</taxon>
        <taxon>Photobacterium</taxon>
    </lineage>
</organism>
<dbReference type="InterPro" id="IPR000160">
    <property type="entry name" value="GGDEF_dom"/>
</dbReference>
<proteinExistence type="predicted"/>
<dbReference type="InterPro" id="IPR052163">
    <property type="entry name" value="DGC-Regulatory_Protein"/>
</dbReference>
<dbReference type="EMBL" id="UATL01000001">
    <property type="protein sequence ID" value="SPY27841.1"/>
    <property type="molecule type" value="Genomic_DNA"/>
</dbReference>
<dbReference type="Gene3D" id="3.30.70.270">
    <property type="match status" value="1"/>
</dbReference>
<dbReference type="Pfam" id="PF00990">
    <property type="entry name" value="GGDEF"/>
    <property type="match status" value="1"/>
</dbReference>
<dbReference type="PROSITE" id="PS50887">
    <property type="entry name" value="GGDEF"/>
    <property type="match status" value="1"/>
</dbReference>
<dbReference type="SMART" id="SM00267">
    <property type="entry name" value="GGDEF"/>
    <property type="match status" value="1"/>
</dbReference>
<dbReference type="PANTHER" id="PTHR46663:SF2">
    <property type="entry name" value="GGDEF DOMAIN-CONTAINING PROTEIN"/>
    <property type="match status" value="1"/>
</dbReference>
<accession>A0A2T3QPN1</accession>
<dbReference type="AlphaFoldDB" id="A0A2T3QPN1"/>